<dbReference type="PANTHER" id="PTHR43806:SF11">
    <property type="entry name" value="CEREVISIN-RELATED"/>
    <property type="match status" value="1"/>
</dbReference>
<dbReference type="InterPro" id="IPR000209">
    <property type="entry name" value="Peptidase_S8/S53_dom"/>
</dbReference>
<evidence type="ECO:0000256" key="1">
    <source>
        <dbReference type="ARBA" id="ARBA00011073"/>
    </source>
</evidence>
<keyword evidence="7" id="KW-0812">Transmembrane</keyword>
<dbReference type="InterPro" id="IPR056002">
    <property type="entry name" value="DUF7580"/>
</dbReference>
<dbReference type="Pfam" id="PF00082">
    <property type="entry name" value="Peptidase_S8"/>
    <property type="match status" value="1"/>
</dbReference>
<name>A0A9W8QM22_AKAMU</name>
<dbReference type="EMBL" id="JAJHUN010000002">
    <property type="protein sequence ID" value="KAJ4161617.1"/>
    <property type="molecule type" value="Genomic_DNA"/>
</dbReference>
<dbReference type="SUPFAM" id="SSF52743">
    <property type="entry name" value="Subtilisin-like"/>
    <property type="match status" value="1"/>
</dbReference>
<dbReference type="InterPro" id="IPR050131">
    <property type="entry name" value="Peptidase_S8_subtilisin-like"/>
</dbReference>
<comment type="similarity">
    <text evidence="1 5">Belongs to the peptidase S8 family.</text>
</comment>
<feature type="active site" description="Charge relay system" evidence="5">
    <location>
        <position position="410"/>
    </location>
</feature>
<sequence>MAPPDTGNQGTTAARPGSQPSYDQSHPTVLCCLTETYFDLILPNLSNQEVQLTIRDTATPPLFDKPQACSQSLCQVLSNWQSRSQRLLLTIDGYGRITRAQPNATKLFMLRGRHVSLAEVLEHLQTLPRRHNVLTRQCRFLLALALAAATFFCVETIAAGQVVESRHVFFVPSCDREARPPNPGRPFLQLRRPFTRQEATQNANHDDCWSSKAATESVYHLAVVLCELHYIGSLRSWKFQYGQALHDDQEEDQNAGDGSNSIDSLLETCQYMARRLHSDFEPGYDMAVKSCLAWHGSTARERDFVDLVIQPLWAAETQVLFDRNALMCGVDSPWGPGSEAFLRVVFGASSAKPTHVSGMDLLGVDDKVDSRTKKLDGRDKWCINLRDSIDEFLSSNPRQRARPVRVAVLDTGIHEAWAKTQSRIKGRRNFCGPDENHVDDRCGHGTHILGLLISLTEAADVDIYVAKVSDSKQISKDQYKAIAEAINYATETWAVDVMVLAFGIRAHDPALVAAVDHAVANKTLLFAAASNSGANHAESFPAKHHGVFSVFATDVFGAELPLNPKPEDASKSFGALGLDVASWGLADDGMDLMLRRETGTSVATPILAALSVVILVFVRRWECGAEKKQPDELSDLLKDFTFMKMALRLVADNRGYIPPEALVRKRESFYSSLLDACRHLIRTNPDLAKYYV</sequence>
<dbReference type="InterPro" id="IPR036852">
    <property type="entry name" value="Peptidase_S8/S53_dom_sf"/>
</dbReference>
<keyword evidence="7" id="KW-1133">Transmembrane helix</keyword>
<feature type="active site" description="Charge relay system" evidence="5">
    <location>
        <position position="444"/>
    </location>
</feature>
<organism evidence="10 11">
    <name type="scientific">Akanthomyces muscarius</name>
    <name type="common">Entomopathogenic fungus</name>
    <name type="synonym">Lecanicillium muscarium</name>
    <dbReference type="NCBI Taxonomy" id="2231603"/>
    <lineage>
        <taxon>Eukaryota</taxon>
        <taxon>Fungi</taxon>
        <taxon>Dikarya</taxon>
        <taxon>Ascomycota</taxon>
        <taxon>Pezizomycotina</taxon>
        <taxon>Sordariomycetes</taxon>
        <taxon>Hypocreomycetidae</taxon>
        <taxon>Hypocreales</taxon>
        <taxon>Cordycipitaceae</taxon>
        <taxon>Akanthomyces</taxon>
    </lineage>
</organism>
<keyword evidence="4 5" id="KW-0720">Serine protease</keyword>
<keyword evidence="3 5" id="KW-0378">Hydrolase</keyword>
<comment type="caution">
    <text evidence="10">The sequence shown here is derived from an EMBL/GenBank/DDBJ whole genome shotgun (WGS) entry which is preliminary data.</text>
</comment>
<dbReference type="InterPro" id="IPR015500">
    <property type="entry name" value="Peptidase_S8_subtilisin-rel"/>
</dbReference>
<evidence type="ECO:0000256" key="5">
    <source>
        <dbReference type="PROSITE-ProRule" id="PRU01240"/>
    </source>
</evidence>
<dbReference type="GO" id="GO:0004252">
    <property type="term" value="F:serine-type endopeptidase activity"/>
    <property type="evidence" value="ECO:0007669"/>
    <property type="project" value="UniProtKB-UniRule"/>
</dbReference>
<dbReference type="Proteomes" id="UP001144673">
    <property type="component" value="Unassembled WGS sequence"/>
</dbReference>
<dbReference type="RefSeq" id="XP_056058001.1">
    <property type="nucleotide sequence ID" value="XM_056199564.1"/>
</dbReference>
<dbReference type="Pfam" id="PF24476">
    <property type="entry name" value="DUF7580"/>
    <property type="match status" value="1"/>
</dbReference>
<evidence type="ECO:0000313" key="10">
    <source>
        <dbReference type="EMBL" id="KAJ4161617.1"/>
    </source>
</evidence>
<feature type="active site" description="Charge relay system" evidence="5">
    <location>
        <position position="601"/>
    </location>
</feature>
<reference evidence="10" key="1">
    <citation type="journal article" date="2023" name="Access Microbiol">
        <title>De-novo genome assembly for Akanthomyces muscarius, a biocontrol agent of insect agricultural pests.</title>
        <authorList>
            <person name="Erdos Z."/>
            <person name="Studholme D.J."/>
            <person name="Raymond B."/>
            <person name="Sharma M."/>
        </authorList>
    </citation>
    <scope>NUCLEOTIDE SEQUENCE</scope>
    <source>
        <strain evidence="10">Ve6</strain>
    </source>
</reference>
<feature type="transmembrane region" description="Helical" evidence="7">
    <location>
        <begin position="140"/>
        <end position="163"/>
    </location>
</feature>
<evidence type="ECO:0008006" key="12">
    <source>
        <dbReference type="Google" id="ProtNLM"/>
    </source>
</evidence>
<dbReference type="GO" id="GO:0006508">
    <property type="term" value="P:proteolysis"/>
    <property type="evidence" value="ECO:0007669"/>
    <property type="project" value="UniProtKB-KW"/>
</dbReference>
<protein>
    <recommendedName>
        <fullName evidence="12">Peptidase S8/S53 domain-containing protein</fullName>
    </recommendedName>
</protein>
<keyword evidence="2 5" id="KW-0645">Protease</keyword>
<dbReference type="PANTHER" id="PTHR43806">
    <property type="entry name" value="PEPTIDASE S8"/>
    <property type="match status" value="1"/>
</dbReference>
<feature type="domain" description="DUF7580" evidence="9">
    <location>
        <begin position="67"/>
        <end position="302"/>
    </location>
</feature>
<evidence type="ECO:0000256" key="2">
    <source>
        <dbReference type="ARBA" id="ARBA00022670"/>
    </source>
</evidence>
<dbReference type="CDD" id="cd00306">
    <property type="entry name" value="Peptidases_S8_S53"/>
    <property type="match status" value="1"/>
</dbReference>
<proteinExistence type="inferred from homology"/>
<dbReference type="AlphaFoldDB" id="A0A9W8QM22"/>
<keyword evidence="7" id="KW-0472">Membrane</keyword>
<evidence type="ECO:0000313" key="11">
    <source>
        <dbReference type="Proteomes" id="UP001144673"/>
    </source>
</evidence>
<dbReference type="PROSITE" id="PS51892">
    <property type="entry name" value="SUBTILASE"/>
    <property type="match status" value="1"/>
</dbReference>
<feature type="domain" description="Peptidase S8/S53" evidence="8">
    <location>
        <begin position="404"/>
        <end position="616"/>
    </location>
</feature>
<dbReference type="GeneID" id="80894806"/>
<dbReference type="PRINTS" id="PR00723">
    <property type="entry name" value="SUBTILISIN"/>
</dbReference>
<accession>A0A9W8QM22</accession>
<keyword evidence="11" id="KW-1185">Reference proteome</keyword>
<feature type="transmembrane region" description="Helical" evidence="7">
    <location>
        <begin position="602"/>
        <end position="618"/>
    </location>
</feature>
<gene>
    <name evidence="10" type="ORF">LMH87_007647</name>
</gene>
<evidence type="ECO:0000256" key="4">
    <source>
        <dbReference type="ARBA" id="ARBA00022825"/>
    </source>
</evidence>
<dbReference type="KEGG" id="amus:LMH87_007647"/>
<evidence type="ECO:0000256" key="6">
    <source>
        <dbReference type="SAM" id="MobiDB-lite"/>
    </source>
</evidence>
<feature type="region of interest" description="Disordered" evidence="6">
    <location>
        <begin position="1"/>
        <end position="24"/>
    </location>
</feature>
<dbReference type="Gene3D" id="3.40.50.200">
    <property type="entry name" value="Peptidase S8/S53 domain"/>
    <property type="match status" value="1"/>
</dbReference>
<evidence type="ECO:0000256" key="3">
    <source>
        <dbReference type="ARBA" id="ARBA00022801"/>
    </source>
</evidence>
<evidence type="ECO:0000259" key="8">
    <source>
        <dbReference type="Pfam" id="PF00082"/>
    </source>
</evidence>
<evidence type="ECO:0000259" key="9">
    <source>
        <dbReference type="Pfam" id="PF24476"/>
    </source>
</evidence>
<evidence type="ECO:0000256" key="7">
    <source>
        <dbReference type="SAM" id="Phobius"/>
    </source>
</evidence>